<dbReference type="Proteomes" id="UP000189966">
    <property type="component" value="Unassembled WGS sequence"/>
</dbReference>
<evidence type="ECO:0000313" key="2">
    <source>
        <dbReference type="EMBL" id="SKC34431.1"/>
    </source>
</evidence>
<protein>
    <recommendedName>
        <fullName evidence="1">RiboL-PSP-HEPN domain-containing protein</fullName>
    </recommendedName>
</protein>
<sequence length="228" mass="26931">MTLEELIIRLETEKEWREKDIRFFHNLQEKMEKQNDKERLRRSIIGMFYAHIEGFVGFSFNLYAESINDLNLKCKDVKPAIAVATLNNEFIALKNKDRKNDLFKRPFPDDTKLHQRCREMDFYSSFNDVQNKKVKIPRGYISTESNIGPDVLRKILYQMGMDHNILKEIDNDLLSLLNKRNDISHGKNKDGVKDDDYNKSKECYTLIFNRISTLITNSFSNECFLADK</sequence>
<name>A0A1T5I5V9_9GAMM</name>
<organism evidence="2 3">
    <name type="scientific">Photobacterium piscicola</name>
    <dbReference type="NCBI Taxonomy" id="1378299"/>
    <lineage>
        <taxon>Bacteria</taxon>
        <taxon>Pseudomonadati</taxon>
        <taxon>Pseudomonadota</taxon>
        <taxon>Gammaproteobacteria</taxon>
        <taxon>Vibrionales</taxon>
        <taxon>Vibrionaceae</taxon>
        <taxon>Photobacterium</taxon>
    </lineage>
</organism>
<dbReference type="OrthoDB" id="4111339at2"/>
<accession>A0A1T5I5V9</accession>
<feature type="domain" description="RiboL-PSP-HEPN" evidence="1">
    <location>
        <begin position="13"/>
        <end position="217"/>
    </location>
</feature>
<reference evidence="2 3" key="1">
    <citation type="submission" date="2017-02" db="EMBL/GenBank/DDBJ databases">
        <authorList>
            <person name="Peterson S.W."/>
        </authorList>
    </citation>
    <scope>NUCLEOTIDE SEQUENCE [LARGE SCALE GENOMIC DNA]</scope>
    <source>
        <strain evidence="3">type strain: NCCB 100098</strain>
    </source>
</reference>
<proteinExistence type="predicted"/>
<evidence type="ECO:0000313" key="3">
    <source>
        <dbReference type="Proteomes" id="UP000189966"/>
    </source>
</evidence>
<evidence type="ECO:0000259" key="1">
    <source>
        <dbReference type="Pfam" id="PF18735"/>
    </source>
</evidence>
<dbReference type="Pfam" id="PF18735">
    <property type="entry name" value="HEPN_RiboL-PSP"/>
    <property type="match status" value="1"/>
</dbReference>
<dbReference type="InterPro" id="IPR041519">
    <property type="entry name" value="HEPN_RiboL-PSP"/>
</dbReference>
<dbReference type="AlphaFoldDB" id="A0A1T5I5V9"/>
<dbReference type="RefSeq" id="WP_080159302.1">
    <property type="nucleotide sequence ID" value="NZ_FUZI01000018.1"/>
</dbReference>
<gene>
    <name evidence="2" type="ORF">CZ809_04051</name>
</gene>
<dbReference type="EMBL" id="FUZI01000018">
    <property type="protein sequence ID" value="SKC34431.1"/>
    <property type="molecule type" value="Genomic_DNA"/>
</dbReference>